<dbReference type="EMBL" id="JAUJYN010000003">
    <property type="protein sequence ID" value="KAK1275967.1"/>
    <property type="molecule type" value="Genomic_DNA"/>
</dbReference>
<keyword evidence="2" id="KW-1185">Reference proteome</keyword>
<comment type="caution">
    <text evidence="1">The sequence shown here is derived from an EMBL/GenBank/DDBJ whole genome shotgun (WGS) entry which is preliminary data.</text>
</comment>
<protein>
    <submittedName>
        <fullName evidence="1">Uncharacterized protein</fullName>
    </submittedName>
</protein>
<reference evidence="1" key="1">
    <citation type="journal article" date="2023" name="Nat. Commun.">
        <title>Diploid and tetraploid genomes of Acorus and the evolution of monocots.</title>
        <authorList>
            <person name="Ma L."/>
            <person name="Liu K.W."/>
            <person name="Li Z."/>
            <person name="Hsiao Y.Y."/>
            <person name="Qi Y."/>
            <person name="Fu T."/>
            <person name="Tang G.D."/>
            <person name="Zhang D."/>
            <person name="Sun W.H."/>
            <person name="Liu D.K."/>
            <person name="Li Y."/>
            <person name="Chen G.Z."/>
            <person name="Liu X.D."/>
            <person name="Liao X.Y."/>
            <person name="Jiang Y.T."/>
            <person name="Yu X."/>
            <person name="Hao Y."/>
            <person name="Huang J."/>
            <person name="Zhao X.W."/>
            <person name="Ke S."/>
            <person name="Chen Y.Y."/>
            <person name="Wu W.L."/>
            <person name="Hsu J.L."/>
            <person name="Lin Y.F."/>
            <person name="Huang M.D."/>
            <person name="Li C.Y."/>
            <person name="Huang L."/>
            <person name="Wang Z.W."/>
            <person name="Zhao X."/>
            <person name="Zhong W.Y."/>
            <person name="Peng D.H."/>
            <person name="Ahmad S."/>
            <person name="Lan S."/>
            <person name="Zhang J.S."/>
            <person name="Tsai W.C."/>
            <person name="Van de Peer Y."/>
            <person name="Liu Z.J."/>
        </authorList>
    </citation>
    <scope>NUCLEOTIDE SEQUENCE</scope>
    <source>
        <strain evidence="1">SCP</strain>
    </source>
</reference>
<dbReference type="AlphaFoldDB" id="A0AAV9BHS7"/>
<accession>A0AAV9BHS7</accession>
<proteinExistence type="predicted"/>
<sequence length="91" mass="10502">MELLFNKGGHLCIPEDIQFQFLEDPCTLGQEHDKPHRVTATKFDPMHAYDPHIVGETLEWLSLFIPKVLLPCRPESSSWDILMNNNIELSL</sequence>
<dbReference type="Proteomes" id="UP001179952">
    <property type="component" value="Unassembled WGS sequence"/>
</dbReference>
<gene>
    <name evidence="1" type="ORF">QJS04_geneDACA001669</name>
</gene>
<organism evidence="1 2">
    <name type="scientific">Acorus gramineus</name>
    <name type="common">Dwarf sweet flag</name>
    <dbReference type="NCBI Taxonomy" id="55184"/>
    <lineage>
        <taxon>Eukaryota</taxon>
        <taxon>Viridiplantae</taxon>
        <taxon>Streptophyta</taxon>
        <taxon>Embryophyta</taxon>
        <taxon>Tracheophyta</taxon>
        <taxon>Spermatophyta</taxon>
        <taxon>Magnoliopsida</taxon>
        <taxon>Liliopsida</taxon>
        <taxon>Acoraceae</taxon>
        <taxon>Acorus</taxon>
    </lineage>
</organism>
<reference evidence="1" key="2">
    <citation type="submission" date="2023-06" db="EMBL/GenBank/DDBJ databases">
        <authorList>
            <person name="Ma L."/>
            <person name="Liu K.-W."/>
            <person name="Li Z."/>
            <person name="Hsiao Y.-Y."/>
            <person name="Qi Y."/>
            <person name="Fu T."/>
            <person name="Tang G."/>
            <person name="Zhang D."/>
            <person name="Sun W.-H."/>
            <person name="Liu D.-K."/>
            <person name="Li Y."/>
            <person name="Chen G.-Z."/>
            <person name="Liu X.-D."/>
            <person name="Liao X.-Y."/>
            <person name="Jiang Y.-T."/>
            <person name="Yu X."/>
            <person name="Hao Y."/>
            <person name="Huang J."/>
            <person name="Zhao X.-W."/>
            <person name="Ke S."/>
            <person name="Chen Y.-Y."/>
            <person name="Wu W.-L."/>
            <person name="Hsu J.-L."/>
            <person name="Lin Y.-F."/>
            <person name="Huang M.-D."/>
            <person name="Li C.-Y."/>
            <person name="Huang L."/>
            <person name="Wang Z.-W."/>
            <person name="Zhao X."/>
            <person name="Zhong W.-Y."/>
            <person name="Peng D.-H."/>
            <person name="Ahmad S."/>
            <person name="Lan S."/>
            <person name="Zhang J.-S."/>
            <person name="Tsai W.-C."/>
            <person name="Van De Peer Y."/>
            <person name="Liu Z.-J."/>
        </authorList>
    </citation>
    <scope>NUCLEOTIDE SEQUENCE</scope>
    <source>
        <strain evidence="1">SCP</strain>
        <tissue evidence="1">Leaves</tissue>
    </source>
</reference>
<evidence type="ECO:0000313" key="2">
    <source>
        <dbReference type="Proteomes" id="UP001179952"/>
    </source>
</evidence>
<name>A0AAV9BHS7_ACOGR</name>
<evidence type="ECO:0000313" key="1">
    <source>
        <dbReference type="EMBL" id="KAK1275967.1"/>
    </source>
</evidence>